<evidence type="ECO:0000313" key="1">
    <source>
        <dbReference type="EMBL" id="KAH3787021.1"/>
    </source>
</evidence>
<keyword evidence="2" id="KW-1185">Reference proteome</keyword>
<reference evidence="1" key="2">
    <citation type="submission" date="2020-11" db="EMBL/GenBank/DDBJ databases">
        <authorList>
            <person name="McCartney M.A."/>
            <person name="Auch B."/>
            <person name="Kono T."/>
            <person name="Mallez S."/>
            <person name="Becker A."/>
            <person name="Gohl D.M."/>
            <person name="Silverstein K.A.T."/>
            <person name="Koren S."/>
            <person name="Bechman K.B."/>
            <person name="Herman A."/>
            <person name="Abrahante J.E."/>
            <person name="Garbe J."/>
        </authorList>
    </citation>
    <scope>NUCLEOTIDE SEQUENCE</scope>
    <source>
        <strain evidence="1">Duluth1</strain>
        <tissue evidence="1">Whole animal</tissue>
    </source>
</reference>
<comment type="caution">
    <text evidence="1">The sequence shown here is derived from an EMBL/GenBank/DDBJ whole genome shotgun (WGS) entry which is preliminary data.</text>
</comment>
<sequence>MHHARCSLILVAIYAKSINTGYMGKLKLRYEMSYRRTDAQIDNVTDISPFIAKFILRSLSERLTFEDDT</sequence>
<dbReference type="EMBL" id="JAIWYP010000008">
    <property type="protein sequence ID" value="KAH3787021.1"/>
    <property type="molecule type" value="Genomic_DNA"/>
</dbReference>
<gene>
    <name evidence="1" type="ORF">DPMN_165140</name>
</gene>
<protein>
    <submittedName>
        <fullName evidence="1">Uncharacterized protein</fullName>
    </submittedName>
</protein>
<dbReference type="AlphaFoldDB" id="A0A9D4EW99"/>
<reference evidence="1" key="1">
    <citation type="journal article" date="2019" name="bioRxiv">
        <title>The Genome of the Zebra Mussel, Dreissena polymorpha: A Resource for Invasive Species Research.</title>
        <authorList>
            <person name="McCartney M.A."/>
            <person name="Auch B."/>
            <person name="Kono T."/>
            <person name="Mallez S."/>
            <person name="Zhang Y."/>
            <person name="Obille A."/>
            <person name="Becker A."/>
            <person name="Abrahante J.E."/>
            <person name="Garbe J."/>
            <person name="Badalamenti J.P."/>
            <person name="Herman A."/>
            <person name="Mangelson H."/>
            <person name="Liachko I."/>
            <person name="Sullivan S."/>
            <person name="Sone E.D."/>
            <person name="Koren S."/>
            <person name="Silverstein K.A.T."/>
            <person name="Beckman K.B."/>
            <person name="Gohl D.M."/>
        </authorList>
    </citation>
    <scope>NUCLEOTIDE SEQUENCE</scope>
    <source>
        <strain evidence="1">Duluth1</strain>
        <tissue evidence="1">Whole animal</tissue>
    </source>
</reference>
<accession>A0A9D4EW99</accession>
<dbReference type="Proteomes" id="UP000828390">
    <property type="component" value="Unassembled WGS sequence"/>
</dbReference>
<organism evidence="1 2">
    <name type="scientific">Dreissena polymorpha</name>
    <name type="common">Zebra mussel</name>
    <name type="synonym">Mytilus polymorpha</name>
    <dbReference type="NCBI Taxonomy" id="45954"/>
    <lineage>
        <taxon>Eukaryota</taxon>
        <taxon>Metazoa</taxon>
        <taxon>Spiralia</taxon>
        <taxon>Lophotrochozoa</taxon>
        <taxon>Mollusca</taxon>
        <taxon>Bivalvia</taxon>
        <taxon>Autobranchia</taxon>
        <taxon>Heteroconchia</taxon>
        <taxon>Euheterodonta</taxon>
        <taxon>Imparidentia</taxon>
        <taxon>Neoheterodontei</taxon>
        <taxon>Myida</taxon>
        <taxon>Dreissenoidea</taxon>
        <taxon>Dreissenidae</taxon>
        <taxon>Dreissena</taxon>
    </lineage>
</organism>
<name>A0A9D4EW99_DREPO</name>
<evidence type="ECO:0000313" key="2">
    <source>
        <dbReference type="Proteomes" id="UP000828390"/>
    </source>
</evidence>
<proteinExistence type="predicted"/>